<feature type="domain" description="AMP-binding enzyme C-terminal" evidence="4">
    <location>
        <begin position="462"/>
        <end position="539"/>
    </location>
</feature>
<dbReference type="GO" id="GO:0006631">
    <property type="term" value="P:fatty acid metabolic process"/>
    <property type="evidence" value="ECO:0007669"/>
    <property type="project" value="TreeGrafter"/>
</dbReference>
<dbReference type="STRING" id="326424.FRAAL2611"/>
<dbReference type="PANTHER" id="PTHR43201:SF5">
    <property type="entry name" value="MEDIUM-CHAIN ACYL-COA LIGASE ACSF2, MITOCHONDRIAL"/>
    <property type="match status" value="1"/>
</dbReference>
<feature type="domain" description="AMP-dependent synthetase/ligase" evidence="3">
    <location>
        <begin position="48"/>
        <end position="412"/>
    </location>
</feature>
<evidence type="ECO:0000256" key="2">
    <source>
        <dbReference type="ARBA" id="ARBA00022598"/>
    </source>
</evidence>
<dbReference type="Pfam" id="PF13193">
    <property type="entry name" value="AMP-binding_C"/>
    <property type="match status" value="1"/>
</dbReference>
<gene>
    <name evidence="5" type="ordered locus">FRAAL2611</name>
</gene>
<accession>Q0RMJ3</accession>
<keyword evidence="6" id="KW-1185">Reference proteome</keyword>
<dbReference type="HOGENOM" id="CLU_000022_59_7_11"/>
<evidence type="ECO:0000313" key="6">
    <source>
        <dbReference type="Proteomes" id="UP000000657"/>
    </source>
</evidence>
<dbReference type="Gene3D" id="3.40.50.12780">
    <property type="entry name" value="N-terminal domain of ligase-like"/>
    <property type="match status" value="1"/>
</dbReference>
<evidence type="ECO:0000256" key="1">
    <source>
        <dbReference type="ARBA" id="ARBA00006432"/>
    </source>
</evidence>
<evidence type="ECO:0000259" key="3">
    <source>
        <dbReference type="Pfam" id="PF00501"/>
    </source>
</evidence>
<dbReference type="EMBL" id="CT573213">
    <property type="protein sequence ID" value="CAJ61258.1"/>
    <property type="molecule type" value="Genomic_DNA"/>
</dbReference>
<dbReference type="Gene3D" id="3.30.300.30">
    <property type="match status" value="1"/>
</dbReference>
<dbReference type="Proteomes" id="UP000000657">
    <property type="component" value="Chromosome"/>
</dbReference>
<dbReference type="InterPro" id="IPR000873">
    <property type="entry name" value="AMP-dep_synth/lig_dom"/>
</dbReference>
<dbReference type="InterPro" id="IPR045851">
    <property type="entry name" value="AMP-bd_C_sf"/>
</dbReference>
<comment type="similarity">
    <text evidence="1">Belongs to the ATP-dependent AMP-binding enzyme family.</text>
</comment>
<proteinExistence type="inferred from homology"/>
<reference evidence="5 6" key="1">
    <citation type="journal article" date="2007" name="Genome Res.">
        <title>Genome characteristics of facultatively symbiotic Frankia sp. strains reflect host range and host plant biogeography.</title>
        <authorList>
            <person name="Normand P."/>
            <person name="Lapierre P."/>
            <person name="Tisa L.S."/>
            <person name="Gogarten J.P."/>
            <person name="Alloisio N."/>
            <person name="Bagnarol E."/>
            <person name="Bassi C.A."/>
            <person name="Berry A.M."/>
            <person name="Bickhart D.M."/>
            <person name="Choisne N."/>
            <person name="Couloux A."/>
            <person name="Cournoyer B."/>
            <person name="Cruveiller S."/>
            <person name="Daubin V."/>
            <person name="Demange N."/>
            <person name="Francino M.P."/>
            <person name="Goltsman E."/>
            <person name="Huang Y."/>
            <person name="Kopp O.R."/>
            <person name="Labarre L."/>
            <person name="Lapidus A."/>
            <person name="Lavire C."/>
            <person name="Marechal J."/>
            <person name="Martinez M."/>
            <person name="Mastronunzio J.E."/>
            <person name="Mullin B.C."/>
            <person name="Niemann J."/>
            <person name="Pujic P."/>
            <person name="Rawnsley T."/>
            <person name="Rouy Z."/>
            <person name="Schenowitz C."/>
            <person name="Sellstedt A."/>
            <person name="Tavares F."/>
            <person name="Tomkins J.P."/>
            <person name="Vallenet D."/>
            <person name="Valverde C."/>
            <person name="Wall L.G."/>
            <person name="Wang Y."/>
            <person name="Medigue C."/>
            <person name="Benson D.R."/>
        </authorList>
    </citation>
    <scope>NUCLEOTIDE SEQUENCE [LARGE SCALE GENOMIC DNA]</scope>
    <source>
        <strain evidence="6">DSM 45986 / CECT 9034 / ACN14a</strain>
    </source>
</reference>
<evidence type="ECO:0000313" key="5">
    <source>
        <dbReference type="EMBL" id="CAJ61258.1"/>
    </source>
</evidence>
<organism evidence="5 6">
    <name type="scientific">Frankia alni (strain DSM 45986 / CECT 9034 / ACN14a)</name>
    <dbReference type="NCBI Taxonomy" id="326424"/>
    <lineage>
        <taxon>Bacteria</taxon>
        <taxon>Bacillati</taxon>
        <taxon>Actinomycetota</taxon>
        <taxon>Actinomycetes</taxon>
        <taxon>Frankiales</taxon>
        <taxon>Frankiaceae</taxon>
        <taxon>Frankia</taxon>
    </lineage>
</organism>
<dbReference type="GO" id="GO:0031956">
    <property type="term" value="F:medium-chain fatty acid-CoA ligase activity"/>
    <property type="evidence" value="ECO:0007669"/>
    <property type="project" value="TreeGrafter"/>
</dbReference>
<dbReference type="InterPro" id="IPR042099">
    <property type="entry name" value="ANL_N_sf"/>
</dbReference>
<dbReference type="SUPFAM" id="SSF56801">
    <property type="entry name" value="Acetyl-CoA synthetase-like"/>
    <property type="match status" value="1"/>
</dbReference>
<name>Q0RMJ3_FRAAA</name>
<keyword evidence="2" id="KW-0436">Ligase</keyword>
<dbReference type="PANTHER" id="PTHR43201">
    <property type="entry name" value="ACYL-COA SYNTHETASE"/>
    <property type="match status" value="1"/>
</dbReference>
<protein>
    <submittedName>
        <fullName evidence="5">Uncharacterized protein</fullName>
    </submittedName>
</protein>
<dbReference type="eggNOG" id="COG0318">
    <property type="taxonomic scope" value="Bacteria"/>
</dbReference>
<dbReference type="KEGG" id="fal:FRAAL2611"/>
<dbReference type="InterPro" id="IPR025110">
    <property type="entry name" value="AMP-bd_C"/>
</dbReference>
<sequence>MQRCHEKVGARMTRQDSMVQASRRQYYLRRGWWDDTTLGQLIDHGLTGRPDTVFRVWSRTRPYSGTYRDVRDLATRVAGSLHHRNVRPGDPVIFHLPNWLEAAVSFAGLAFAGAVAVPVPHYVSGSDLGKIARLSRARVVITSGADPARCSDVVTALRSTAPSVEHIVVVGGPVPTGCEGFDAFVAHRASEPIASEPIRTDPDQIALLAFTSGTGSAPKGVVHTHRSLCAEVRSHLPILVPSSSRPQLTGGPISHAAGMLLGLLLPIHRGQPVNLMDTWDPADVFAAMDATGLSAGTGAVYFLASLLDSPDLTPGRLAQIDSVVLGASPVPTSLARRAGQLGIDVVRSYGLTEHPTITGAAVTDPADKRETTDGRPLPGVELKILRDSGETAAPGEAGEVCARGPDLMTGYLDPELNAELFDADGWLRTGDIGFLDAEGWLTITGRSKDLIIRNGVNISPGEIENVLLALPGVVEAAVIGMPDESTGERAHAVLRLRPGATRPDLEQVRRHLLGAGLTKVKWPEGLHIATEFPRTPSGKVQKFLLRRDLSSFLEPTSEDR</sequence>
<dbReference type="Pfam" id="PF00501">
    <property type="entry name" value="AMP-binding"/>
    <property type="match status" value="1"/>
</dbReference>
<evidence type="ECO:0000259" key="4">
    <source>
        <dbReference type="Pfam" id="PF13193"/>
    </source>
</evidence>
<dbReference type="AlphaFoldDB" id="Q0RMJ3"/>